<dbReference type="Pfam" id="PF00593">
    <property type="entry name" value="TonB_dep_Rec_b-barrel"/>
    <property type="match status" value="1"/>
</dbReference>
<evidence type="ECO:0000256" key="3">
    <source>
        <dbReference type="ARBA" id="ARBA00022448"/>
    </source>
</evidence>
<evidence type="ECO:0000256" key="9">
    <source>
        <dbReference type="ARBA" id="ARBA00023170"/>
    </source>
</evidence>
<dbReference type="RefSeq" id="WP_380595596.1">
    <property type="nucleotide sequence ID" value="NZ_JBHSDU010000002.1"/>
</dbReference>
<keyword evidence="7" id="KW-0798">TonB box</keyword>
<dbReference type="InterPro" id="IPR036942">
    <property type="entry name" value="Beta-barrel_TonB_sf"/>
</dbReference>
<feature type="domain" description="TonB-dependent receptor-like beta-barrel" evidence="11">
    <location>
        <begin position="294"/>
        <end position="713"/>
    </location>
</feature>
<evidence type="ECO:0000256" key="7">
    <source>
        <dbReference type="ARBA" id="ARBA00023077"/>
    </source>
</evidence>
<dbReference type="InterPro" id="IPR037066">
    <property type="entry name" value="Plug_dom_sf"/>
</dbReference>
<reference evidence="13" key="1">
    <citation type="journal article" date="2019" name="Int. J. Syst. Evol. Microbiol.">
        <title>The Global Catalogue of Microorganisms (GCM) 10K type strain sequencing project: providing services to taxonomists for standard genome sequencing and annotation.</title>
        <authorList>
            <consortium name="The Broad Institute Genomics Platform"/>
            <consortium name="The Broad Institute Genome Sequencing Center for Infectious Disease"/>
            <person name="Wu L."/>
            <person name="Ma J."/>
        </authorList>
    </citation>
    <scope>NUCLEOTIDE SEQUENCE [LARGE SCALE GENOMIC DNA]</scope>
    <source>
        <strain evidence="13">CGMCC 1.10759</strain>
    </source>
</reference>
<dbReference type="Proteomes" id="UP001595904">
    <property type="component" value="Unassembled WGS sequence"/>
</dbReference>
<evidence type="ECO:0000256" key="10">
    <source>
        <dbReference type="ARBA" id="ARBA00023237"/>
    </source>
</evidence>
<dbReference type="SUPFAM" id="SSF56935">
    <property type="entry name" value="Porins"/>
    <property type="match status" value="1"/>
</dbReference>
<keyword evidence="9 12" id="KW-0675">Receptor</keyword>
<evidence type="ECO:0000313" key="13">
    <source>
        <dbReference type="Proteomes" id="UP001595904"/>
    </source>
</evidence>
<keyword evidence="3" id="KW-0813">Transport</keyword>
<protein>
    <submittedName>
        <fullName evidence="12">TonB-dependent receptor plug domain-containing protein</fullName>
    </submittedName>
</protein>
<keyword evidence="5" id="KW-0812">Transmembrane</keyword>
<evidence type="ECO:0000256" key="2">
    <source>
        <dbReference type="ARBA" id="ARBA00008143"/>
    </source>
</evidence>
<dbReference type="InterPro" id="IPR000531">
    <property type="entry name" value="Beta-barrel_TonB"/>
</dbReference>
<dbReference type="InterPro" id="IPR039426">
    <property type="entry name" value="TonB-dep_rcpt-like"/>
</dbReference>
<dbReference type="PANTHER" id="PTHR30069:SF29">
    <property type="entry name" value="HEMOGLOBIN AND HEMOGLOBIN-HAPTOGLOBIN-BINDING PROTEIN 1-RELATED"/>
    <property type="match status" value="1"/>
</dbReference>
<comment type="caution">
    <text evidence="12">The sequence shown here is derived from an EMBL/GenBank/DDBJ whole genome shotgun (WGS) entry which is preliminary data.</text>
</comment>
<comment type="similarity">
    <text evidence="2">Belongs to the TonB-dependent receptor family. Hemoglobin/haptoglobin binding protein subfamily.</text>
</comment>
<accession>A0ABV8SN97</accession>
<keyword evidence="10" id="KW-0998">Cell outer membrane</keyword>
<evidence type="ECO:0000256" key="4">
    <source>
        <dbReference type="ARBA" id="ARBA00022452"/>
    </source>
</evidence>
<name>A0ABV8SN97_9GAMM</name>
<evidence type="ECO:0000256" key="6">
    <source>
        <dbReference type="ARBA" id="ARBA00022729"/>
    </source>
</evidence>
<dbReference type="Gene3D" id="2.170.130.10">
    <property type="entry name" value="TonB-dependent receptor, plug domain"/>
    <property type="match status" value="1"/>
</dbReference>
<gene>
    <name evidence="12" type="ORF">ACFPN2_05365</name>
</gene>
<dbReference type="Gene3D" id="2.40.170.20">
    <property type="entry name" value="TonB-dependent receptor, beta-barrel domain"/>
    <property type="match status" value="1"/>
</dbReference>
<organism evidence="12 13">
    <name type="scientific">Steroidobacter flavus</name>
    <dbReference type="NCBI Taxonomy" id="1842136"/>
    <lineage>
        <taxon>Bacteria</taxon>
        <taxon>Pseudomonadati</taxon>
        <taxon>Pseudomonadota</taxon>
        <taxon>Gammaproteobacteria</taxon>
        <taxon>Steroidobacterales</taxon>
        <taxon>Steroidobacteraceae</taxon>
        <taxon>Steroidobacter</taxon>
    </lineage>
</organism>
<evidence type="ECO:0000256" key="8">
    <source>
        <dbReference type="ARBA" id="ARBA00023136"/>
    </source>
</evidence>
<dbReference type="PANTHER" id="PTHR30069">
    <property type="entry name" value="TONB-DEPENDENT OUTER MEMBRANE RECEPTOR"/>
    <property type="match status" value="1"/>
</dbReference>
<dbReference type="EMBL" id="JBHSDU010000002">
    <property type="protein sequence ID" value="MFC4308505.1"/>
    <property type="molecule type" value="Genomic_DNA"/>
</dbReference>
<proteinExistence type="inferred from homology"/>
<keyword evidence="13" id="KW-1185">Reference proteome</keyword>
<sequence length="757" mass="84667">MSSWPGAPWLTLWGVAGLLIGDGAFAEYRGRPVTQVLDELRGEGLTFIYSSQLVPRNLRVEQEPAASSGVELAREILSPHGLSLSAVVQRVYAVVADPSVAKPAVKQESPARSRPEEVVVQTSRYTLTAPDVAAHIFLTQEELKNIPRLADETLRSIDRLPGSASNGFSSLASVRGGTPGETAIILNGLRLYEPFHLKNFLSPVSVLDSRVIAGMEFYSGGFPAIYGDRMSAIVDASTIQPSQPRYYELGLNVFHTSALAALQFDDERGRLLVSARRSNVGDLAQYADNDFGKPDYGDGFARLEYRLSGATRVAFNTLLSDDGVRATNAAKTQSASAEYNNVYAWGTLDHDWSDAASSRLIASYTDLSNEREASVEELGRRAGGVIDERDFRILGLRLENQVTGATLDHRFGIEGRYLTGRYDYRSQMRFEPDYPFPGSPARELQRVLSPAPHGYETSAYWDVRAMLSRRWMLQAGMRVDNQTYDGSDDGEQWSPRLSVMYTLGARTRVRASWGRFFQSQGVNELQVEDGIERFYPVQRADHAIVGLDHSFDAGVDLRLELYRKYYRDIHPRFENLFDPLVLFPEAEFDRVLIDARSARARGVELLVRLRPHGSWSGWFSYAWSRAEDRVAGTDVLRSWDQTHAINIGISWSRGPWSATVANSYHTGWPTTALADSSARNSERFDFYNTLDARLTRTFALSRGALDVFVEVTNALSRNNPCCVQYEVRRDADGSLRYSQAMDSWLPTVPSLGVLWRY</sequence>
<keyword evidence="6" id="KW-0732">Signal</keyword>
<evidence type="ECO:0000313" key="12">
    <source>
        <dbReference type="EMBL" id="MFC4308505.1"/>
    </source>
</evidence>
<evidence type="ECO:0000256" key="1">
    <source>
        <dbReference type="ARBA" id="ARBA00004571"/>
    </source>
</evidence>
<keyword evidence="4" id="KW-1134">Transmembrane beta strand</keyword>
<comment type="subcellular location">
    <subcellularLocation>
        <location evidence="1">Cell outer membrane</location>
        <topology evidence="1">Multi-pass membrane protein</topology>
    </subcellularLocation>
</comment>
<keyword evidence="8" id="KW-0472">Membrane</keyword>
<evidence type="ECO:0000256" key="5">
    <source>
        <dbReference type="ARBA" id="ARBA00022692"/>
    </source>
</evidence>
<evidence type="ECO:0000259" key="11">
    <source>
        <dbReference type="Pfam" id="PF00593"/>
    </source>
</evidence>